<dbReference type="GO" id="GO:0032040">
    <property type="term" value="C:small-subunit processome"/>
    <property type="evidence" value="ECO:0007669"/>
    <property type="project" value="EnsemblFungi"/>
</dbReference>
<keyword evidence="5" id="KW-0547">Nucleotide-binding</keyword>
<dbReference type="InterPro" id="IPR001650">
    <property type="entry name" value="Helicase_C-like"/>
</dbReference>
<dbReference type="RefSeq" id="XP_022466653.1">
    <property type="nucleotide sequence ID" value="XM_022610348.1"/>
</dbReference>
<keyword evidence="7" id="KW-0347">Helicase</keyword>
<dbReference type="GO" id="GO:0000472">
    <property type="term" value="P:endonucleolytic cleavage to generate mature 5'-end of SSU-rRNA from (SSU-rRNA, 5.8S rRNA, LSU-rRNA)"/>
    <property type="evidence" value="ECO:0007669"/>
    <property type="project" value="EnsemblFungi"/>
</dbReference>
<dbReference type="GO" id="GO:0003723">
    <property type="term" value="F:RNA binding"/>
    <property type="evidence" value="ECO:0007669"/>
    <property type="project" value="UniProtKB-KW"/>
</dbReference>
<dbReference type="GO" id="GO:0016887">
    <property type="term" value="F:ATP hydrolysis activity"/>
    <property type="evidence" value="ECO:0007669"/>
    <property type="project" value="EnsemblFungi"/>
</dbReference>
<dbReference type="SMART" id="SM00487">
    <property type="entry name" value="DEXDc"/>
    <property type="match status" value="1"/>
</dbReference>
<dbReference type="PROSITE" id="PS51194">
    <property type="entry name" value="HELICASE_CTER"/>
    <property type="match status" value="1"/>
</dbReference>
<feature type="domain" description="DEAD-box RNA helicase Q" evidence="15">
    <location>
        <begin position="8"/>
        <end position="36"/>
    </location>
</feature>
<evidence type="ECO:0000256" key="6">
    <source>
        <dbReference type="ARBA" id="ARBA00022801"/>
    </source>
</evidence>
<feature type="domain" description="Helicase C-terminal" evidence="14">
    <location>
        <begin position="249"/>
        <end position="396"/>
    </location>
</feature>
<dbReference type="OMA" id="IMIFTDT"/>
<evidence type="ECO:0000256" key="9">
    <source>
        <dbReference type="ARBA" id="ARBA00022884"/>
    </source>
</evidence>
<feature type="short sequence motif" description="Q motif" evidence="12">
    <location>
        <begin position="8"/>
        <end position="36"/>
    </location>
</feature>
<keyword evidence="4" id="KW-0698">rRNA processing</keyword>
<evidence type="ECO:0000256" key="7">
    <source>
        <dbReference type="ARBA" id="ARBA00022806"/>
    </source>
</evidence>
<dbReference type="Gene3D" id="3.40.50.300">
    <property type="entry name" value="P-loop containing nucleotide triphosphate hydrolases"/>
    <property type="match status" value="2"/>
</dbReference>
<dbReference type="InterPro" id="IPR014014">
    <property type="entry name" value="RNA_helicase_DEAD_Q_motif"/>
</dbReference>
<dbReference type="SMART" id="SM00490">
    <property type="entry name" value="HELICc"/>
    <property type="match status" value="1"/>
</dbReference>
<dbReference type="eggNOG" id="KOG0340">
    <property type="taxonomic scope" value="Eukaryota"/>
</dbReference>
<dbReference type="GO" id="GO:0000480">
    <property type="term" value="P:endonucleolytic cleavage in 5'-ETS of tricistronic rRNA transcript (SSU-rRNA, 5.8S rRNA, LSU-rRNA)"/>
    <property type="evidence" value="ECO:0007669"/>
    <property type="project" value="EnsemblFungi"/>
</dbReference>
<comment type="catalytic activity">
    <reaction evidence="11">
        <text>ATP + H2O = ADP + phosphate + H(+)</text>
        <dbReference type="Rhea" id="RHEA:13065"/>
        <dbReference type="ChEBI" id="CHEBI:15377"/>
        <dbReference type="ChEBI" id="CHEBI:15378"/>
        <dbReference type="ChEBI" id="CHEBI:30616"/>
        <dbReference type="ChEBI" id="CHEBI:43474"/>
        <dbReference type="ChEBI" id="CHEBI:456216"/>
        <dbReference type="EC" id="3.6.4.13"/>
    </reaction>
</comment>
<dbReference type="HOGENOM" id="CLU_003041_1_1_1"/>
<dbReference type="STRING" id="1071383.J7RRC3"/>
<dbReference type="CDD" id="cd18787">
    <property type="entry name" value="SF2_C_DEAD"/>
    <property type="match status" value="1"/>
</dbReference>
<dbReference type="InterPro" id="IPR014001">
    <property type="entry name" value="Helicase_ATP-bd"/>
</dbReference>
<dbReference type="PROSITE" id="PS51192">
    <property type="entry name" value="HELICASE_ATP_BIND_1"/>
    <property type="match status" value="1"/>
</dbReference>
<dbReference type="AlphaFoldDB" id="J7RRC3"/>
<dbReference type="SUPFAM" id="SSF52540">
    <property type="entry name" value="P-loop containing nucleoside triphosphate hydrolases"/>
    <property type="match status" value="1"/>
</dbReference>
<keyword evidence="17" id="KW-1185">Reference proteome</keyword>
<evidence type="ECO:0000256" key="2">
    <source>
        <dbReference type="ARBA" id="ARBA00012552"/>
    </source>
</evidence>
<evidence type="ECO:0000256" key="12">
    <source>
        <dbReference type="PROSITE-ProRule" id="PRU00552"/>
    </source>
</evidence>
<dbReference type="GO" id="GO:0000447">
    <property type="term" value="P:endonucleolytic cleavage in ITS1 to separate SSU-rRNA from 5.8S rRNA and LSU-rRNA from tricistronic rRNA transcript (SSU-rRNA, 5.8S rRNA, LSU-rRNA)"/>
    <property type="evidence" value="ECO:0007669"/>
    <property type="project" value="EnsemblFungi"/>
</dbReference>
<evidence type="ECO:0000256" key="4">
    <source>
        <dbReference type="ARBA" id="ARBA00022552"/>
    </source>
</evidence>
<evidence type="ECO:0000256" key="5">
    <source>
        <dbReference type="ARBA" id="ARBA00022741"/>
    </source>
</evidence>
<dbReference type="InterPro" id="IPR050079">
    <property type="entry name" value="DEAD_box_RNA_helicase"/>
</dbReference>
<dbReference type="GeneID" id="34528175"/>
<dbReference type="Proteomes" id="UP000006310">
    <property type="component" value="Chromosome 11"/>
</dbReference>
<dbReference type="PANTHER" id="PTHR47959">
    <property type="entry name" value="ATP-DEPENDENT RNA HELICASE RHLE-RELATED"/>
    <property type="match status" value="1"/>
</dbReference>
<dbReference type="KEGG" id="kng:KNAG_0K00400"/>
<dbReference type="OrthoDB" id="10261904at2759"/>
<keyword evidence="10" id="KW-0539">Nucleus</keyword>
<name>J7RRC3_HUIN7</name>
<evidence type="ECO:0000256" key="8">
    <source>
        <dbReference type="ARBA" id="ARBA00022840"/>
    </source>
</evidence>
<evidence type="ECO:0000256" key="10">
    <source>
        <dbReference type="ARBA" id="ARBA00023242"/>
    </source>
</evidence>
<proteinExistence type="predicted"/>
<keyword evidence="6" id="KW-0378">Hydrolase</keyword>
<reference evidence="16 17" key="1">
    <citation type="journal article" date="2011" name="Proc. Natl. Acad. Sci. U.S.A.">
        <title>Evolutionary erosion of yeast sex chromosomes by mating-type switching accidents.</title>
        <authorList>
            <person name="Gordon J.L."/>
            <person name="Armisen D."/>
            <person name="Proux-Wera E."/>
            <person name="Oheigeartaigh S.S."/>
            <person name="Byrne K.P."/>
            <person name="Wolfe K.H."/>
        </authorList>
    </citation>
    <scope>NUCLEOTIDE SEQUENCE [LARGE SCALE GENOMIC DNA]</scope>
    <source>
        <strain evidence="17">ATCC MYA-139 / BCRC 22969 / CBS 8797 / CCRC 22969 / KCTC 17520 / NBRC 10181 / NCYC 3082</strain>
    </source>
</reference>
<keyword evidence="3" id="KW-0690">Ribosome biogenesis</keyword>
<protein>
    <recommendedName>
        <fullName evidence="2">RNA helicase</fullName>
        <ecNumber evidence="2">3.6.4.13</ecNumber>
    </recommendedName>
</protein>
<evidence type="ECO:0000259" key="13">
    <source>
        <dbReference type="PROSITE" id="PS51192"/>
    </source>
</evidence>
<dbReference type="GO" id="GO:0003724">
    <property type="term" value="F:RNA helicase activity"/>
    <property type="evidence" value="ECO:0007669"/>
    <property type="project" value="UniProtKB-EC"/>
</dbReference>
<gene>
    <name evidence="16" type="primary">KNAG0K00400</name>
    <name evidence="16" type="ordered locus">KNAG_0K00400</name>
</gene>
<sequence length="432" mass="47795">MPTAQHTMSFADLGLAHWLCDSLQAMRIHTPTDVQTHCIPPILKGRNCIGGARTGSGKTLAFAGPMLTEWSRDPAALFGVVLTPTRELAVQIHEQLCALGAQLNIRCALVVGGGDFVQQSLELQGRPHFIVATPGRLAHHIISDTPEAALSSLLKRYTRYLVLDEADFLLTPTFASDLAVILGALPDKTHRRTLLFTATVTDQVLQLREGDAFVYNAEDDSQLAPGRRQLPDTLTAEYLLVPEHVKEAYLYHILVSNEFEDSTAVVFVNRTRTAELLRRTLYQLGVRVTSLHSQMPQSERANSLHRFRARAARVLVATDVAARGLDIPQVSLVVNYDVPSDPDTFVHRVGRTARAGRHGESVLFVTQRDVDRLHAIETRVATTIGQFSRVGDTAVIKKSLTQTSKAKRTAMMAMEREGFGERRAQQKLRQAK</sequence>
<dbReference type="EC" id="3.6.4.13" evidence="2"/>
<evidence type="ECO:0000259" key="15">
    <source>
        <dbReference type="PROSITE" id="PS51195"/>
    </source>
</evidence>
<dbReference type="PANTHER" id="PTHR47959:SF24">
    <property type="entry name" value="ATP-DEPENDENT RNA HELICASE"/>
    <property type="match status" value="1"/>
</dbReference>
<evidence type="ECO:0000313" key="16">
    <source>
        <dbReference type="EMBL" id="CCK72408.1"/>
    </source>
</evidence>
<keyword evidence="9" id="KW-0694">RNA-binding</keyword>
<evidence type="ECO:0000313" key="17">
    <source>
        <dbReference type="Proteomes" id="UP000006310"/>
    </source>
</evidence>
<keyword evidence="8" id="KW-0067">ATP-binding</keyword>
<dbReference type="InterPro" id="IPR027417">
    <property type="entry name" value="P-loop_NTPase"/>
</dbReference>
<dbReference type="GO" id="GO:0005829">
    <property type="term" value="C:cytosol"/>
    <property type="evidence" value="ECO:0007669"/>
    <property type="project" value="TreeGrafter"/>
</dbReference>
<evidence type="ECO:0000256" key="11">
    <source>
        <dbReference type="ARBA" id="ARBA00047984"/>
    </source>
</evidence>
<feature type="domain" description="Helicase ATP-binding" evidence="13">
    <location>
        <begin position="39"/>
        <end position="218"/>
    </location>
</feature>
<organism evidence="16 17">
    <name type="scientific">Huiozyma naganishii (strain ATCC MYA-139 / BCRC 22969 / CBS 8797 / KCTC 17520 / NBRC 10181 / NCYC 3082 / Yp74L-3)</name>
    <name type="common">Yeast</name>
    <name type="synonym">Kazachstania naganishii</name>
    <dbReference type="NCBI Taxonomy" id="1071383"/>
    <lineage>
        <taxon>Eukaryota</taxon>
        <taxon>Fungi</taxon>
        <taxon>Dikarya</taxon>
        <taxon>Ascomycota</taxon>
        <taxon>Saccharomycotina</taxon>
        <taxon>Saccharomycetes</taxon>
        <taxon>Saccharomycetales</taxon>
        <taxon>Saccharomycetaceae</taxon>
        <taxon>Huiozyma</taxon>
    </lineage>
</organism>
<evidence type="ECO:0000256" key="3">
    <source>
        <dbReference type="ARBA" id="ARBA00022517"/>
    </source>
</evidence>
<accession>J7RRC3</accession>
<dbReference type="InterPro" id="IPR011545">
    <property type="entry name" value="DEAD/DEAH_box_helicase_dom"/>
</dbReference>
<dbReference type="GO" id="GO:0005524">
    <property type="term" value="F:ATP binding"/>
    <property type="evidence" value="ECO:0007669"/>
    <property type="project" value="UniProtKB-KW"/>
</dbReference>
<reference evidence="17" key="2">
    <citation type="submission" date="2012-08" db="EMBL/GenBank/DDBJ databases">
        <title>Genome sequence of Kazachstania naganishii.</title>
        <authorList>
            <person name="Gordon J.L."/>
            <person name="Armisen D."/>
            <person name="Proux-Wera E."/>
            <person name="OhEigeartaigh S.S."/>
            <person name="Byrne K.P."/>
            <person name="Wolfe K.H."/>
        </authorList>
    </citation>
    <scope>NUCLEOTIDE SEQUENCE [LARGE SCALE GENOMIC DNA]</scope>
    <source>
        <strain evidence="17">ATCC MYA-139 / BCRC 22969 / CBS 8797 / CCRC 22969 / KCTC 17520 / NBRC 10181 / NCYC 3082</strain>
    </source>
</reference>
<dbReference type="EMBL" id="HE978324">
    <property type="protein sequence ID" value="CCK72408.1"/>
    <property type="molecule type" value="Genomic_DNA"/>
</dbReference>
<dbReference type="Pfam" id="PF00271">
    <property type="entry name" value="Helicase_C"/>
    <property type="match status" value="1"/>
</dbReference>
<comment type="subcellular location">
    <subcellularLocation>
        <location evidence="1">Nucleus</location>
    </subcellularLocation>
</comment>
<evidence type="ECO:0000256" key="1">
    <source>
        <dbReference type="ARBA" id="ARBA00004123"/>
    </source>
</evidence>
<evidence type="ECO:0000259" key="14">
    <source>
        <dbReference type="PROSITE" id="PS51194"/>
    </source>
</evidence>
<dbReference type="PROSITE" id="PS51195">
    <property type="entry name" value="Q_MOTIF"/>
    <property type="match status" value="1"/>
</dbReference>
<dbReference type="Pfam" id="PF00270">
    <property type="entry name" value="DEAD"/>
    <property type="match status" value="1"/>
</dbReference>